<evidence type="ECO:0000313" key="6">
    <source>
        <dbReference type="EMBL" id="OWF34841.1"/>
    </source>
</evidence>
<dbReference type="Proteomes" id="UP000242188">
    <property type="component" value="Unassembled WGS sequence"/>
</dbReference>
<keyword evidence="3" id="KW-0810">Translation regulation</keyword>
<dbReference type="Pfam" id="PF07145">
    <property type="entry name" value="PAM2"/>
    <property type="match status" value="1"/>
</dbReference>
<dbReference type="SMART" id="SM00543">
    <property type="entry name" value="MIF4G"/>
    <property type="match status" value="1"/>
</dbReference>
<accession>A0A210PEG1</accession>
<feature type="compositionally biased region" description="Low complexity" evidence="4">
    <location>
        <begin position="368"/>
        <end position="382"/>
    </location>
</feature>
<dbReference type="PANTHER" id="PTHR23254:SF15">
    <property type="entry name" value="POLYADENYLATE-BINDING PROTEIN-INTERACTING PROTEIN 1"/>
    <property type="match status" value="1"/>
</dbReference>
<feature type="compositionally biased region" description="Polar residues" evidence="4">
    <location>
        <begin position="45"/>
        <end position="55"/>
    </location>
</feature>
<evidence type="ECO:0000256" key="2">
    <source>
        <dbReference type="ARBA" id="ARBA00022490"/>
    </source>
</evidence>
<reference evidence="6 7" key="1">
    <citation type="journal article" date="2017" name="Nat. Ecol. Evol.">
        <title>Scallop genome provides insights into evolution of bilaterian karyotype and development.</title>
        <authorList>
            <person name="Wang S."/>
            <person name="Zhang J."/>
            <person name="Jiao W."/>
            <person name="Li J."/>
            <person name="Xun X."/>
            <person name="Sun Y."/>
            <person name="Guo X."/>
            <person name="Huan P."/>
            <person name="Dong B."/>
            <person name="Zhang L."/>
            <person name="Hu X."/>
            <person name="Sun X."/>
            <person name="Wang J."/>
            <person name="Zhao C."/>
            <person name="Wang Y."/>
            <person name="Wang D."/>
            <person name="Huang X."/>
            <person name="Wang R."/>
            <person name="Lv J."/>
            <person name="Li Y."/>
            <person name="Zhang Z."/>
            <person name="Liu B."/>
            <person name="Lu W."/>
            <person name="Hui Y."/>
            <person name="Liang J."/>
            <person name="Zhou Z."/>
            <person name="Hou R."/>
            <person name="Li X."/>
            <person name="Liu Y."/>
            <person name="Li H."/>
            <person name="Ning X."/>
            <person name="Lin Y."/>
            <person name="Zhao L."/>
            <person name="Xing Q."/>
            <person name="Dou J."/>
            <person name="Li Y."/>
            <person name="Mao J."/>
            <person name="Guo H."/>
            <person name="Dou H."/>
            <person name="Li T."/>
            <person name="Mu C."/>
            <person name="Jiang W."/>
            <person name="Fu Q."/>
            <person name="Fu X."/>
            <person name="Miao Y."/>
            <person name="Liu J."/>
            <person name="Yu Q."/>
            <person name="Li R."/>
            <person name="Liao H."/>
            <person name="Li X."/>
            <person name="Kong Y."/>
            <person name="Jiang Z."/>
            <person name="Chourrout D."/>
            <person name="Li R."/>
            <person name="Bao Z."/>
        </authorList>
    </citation>
    <scope>NUCLEOTIDE SEQUENCE [LARGE SCALE GENOMIC DNA]</scope>
    <source>
        <strain evidence="6 7">PY_sf001</strain>
    </source>
</reference>
<evidence type="ECO:0000256" key="3">
    <source>
        <dbReference type="ARBA" id="ARBA00022845"/>
    </source>
</evidence>
<evidence type="ECO:0000313" key="7">
    <source>
        <dbReference type="Proteomes" id="UP000242188"/>
    </source>
</evidence>
<dbReference type="InterPro" id="IPR016024">
    <property type="entry name" value="ARM-type_fold"/>
</dbReference>
<dbReference type="PANTHER" id="PTHR23254">
    <property type="entry name" value="EIF4G DOMAIN PROTEIN"/>
    <property type="match status" value="1"/>
</dbReference>
<keyword evidence="7" id="KW-1185">Reference proteome</keyword>
<gene>
    <name evidence="6" type="ORF">KP79_PYT08530</name>
</gene>
<dbReference type="EMBL" id="NEDP02076749">
    <property type="protein sequence ID" value="OWF34841.1"/>
    <property type="molecule type" value="Genomic_DNA"/>
</dbReference>
<evidence type="ECO:0000259" key="5">
    <source>
        <dbReference type="SMART" id="SM00543"/>
    </source>
</evidence>
<dbReference type="STRING" id="6573.A0A210PEG1"/>
<dbReference type="OrthoDB" id="8171816at2759"/>
<dbReference type="InterPro" id="IPR009818">
    <property type="entry name" value="PAM2_motif"/>
</dbReference>
<dbReference type="Gene3D" id="1.25.40.180">
    <property type="match status" value="1"/>
</dbReference>
<dbReference type="GO" id="GO:0003723">
    <property type="term" value="F:RNA binding"/>
    <property type="evidence" value="ECO:0007669"/>
    <property type="project" value="InterPro"/>
</dbReference>
<dbReference type="InterPro" id="IPR051367">
    <property type="entry name" value="mRNA_TranslReg/HistoneTransl"/>
</dbReference>
<evidence type="ECO:0000256" key="1">
    <source>
        <dbReference type="ARBA" id="ARBA00004496"/>
    </source>
</evidence>
<comment type="caution">
    <text evidence="6">The sequence shown here is derived from an EMBL/GenBank/DDBJ whole genome shotgun (WGS) entry which is preliminary data.</text>
</comment>
<feature type="domain" description="MIF4G" evidence="5">
    <location>
        <begin position="142"/>
        <end position="363"/>
    </location>
</feature>
<proteinExistence type="predicted"/>
<dbReference type="AlphaFoldDB" id="A0A210PEG1"/>
<dbReference type="GO" id="GO:0006446">
    <property type="term" value="P:regulation of translational initiation"/>
    <property type="evidence" value="ECO:0007669"/>
    <property type="project" value="TreeGrafter"/>
</dbReference>
<dbReference type="GO" id="GO:0005737">
    <property type="term" value="C:cytoplasm"/>
    <property type="evidence" value="ECO:0007669"/>
    <property type="project" value="UniProtKB-SubCell"/>
</dbReference>
<keyword evidence="2" id="KW-0963">Cytoplasm</keyword>
<evidence type="ECO:0000256" key="4">
    <source>
        <dbReference type="SAM" id="MobiDB-lite"/>
    </source>
</evidence>
<sequence length="516" mass="58332">MSQHGSKNPPSGNSQNVTLSQDGRPGLRRPMPDTQQRLLNGSPGTGNQQVSPKKQTVQLSVNAPEFVPKFSIPPPNVALPQPQAGQGDGLMKPNLSVTAAEFVPRGQPAYTHVQNNLFEDFQRLVSITPSHVSAPASKPSSDKVINGLKSMLFNMTIQPGNIEEYLSSIVNIMKNVTDETVVREVIEILFEQCVTEPNFRYTGARVCKHMAKELKHVRVFANFRNLFLTRCKEDYLKKDDWAMSAETIPRLCGFTMFIGELFLNLEVDNPDGTSEKIGVLRFVLRDLLLALLSNPNDTTVKSVTQLLKLTGSTIEDTAHLNDKPEERDYSKVFLHLQELNMSRDLNQTSHLLIKSVLNLKENNWGRESTSSSSSQPDSHSQSYNQGFATNEPVFYNQQGQTITREEAGYYDDYTDYMLEQEAEAYAYMQAGDTGYQGNYQGNINNYNPNHGRSHNGNNYHQQNPSDYQAWSSNPDDLAYEEDYRYTNVANYEENYMDDEMEAAYEEFLRGQNQGHR</sequence>
<comment type="subcellular location">
    <subcellularLocation>
        <location evidence="1">Cytoplasm</location>
    </subcellularLocation>
</comment>
<protein>
    <submittedName>
        <fullName evidence="6">Polyadenylate-binding protein-interacting protein 1</fullName>
    </submittedName>
</protein>
<dbReference type="SUPFAM" id="SSF48371">
    <property type="entry name" value="ARM repeat"/>
    <property type="match status" value="1"/>
</dbReference>
<organism evidence="6 7">
    <name type="scientific">Mizuhopecten yessoensis</name>
    <name type="common">Japanese scallop</name>
    <name type="synonym">Patinopecten yessoensis</name>
    <dbReference type="NCBI Taxonomy" id="6573"/>
    <lineage>
        <taxon>Eukaryota</taxon>
        <taxon>Metazoa</taxon>
        <taxon>Spiralia</taxon>
        <taxon>Lophotrochozoa</taxon>
        <taxon>Mollusca</taxon>
        <taxon>Bivalvia</taxon>
        <taxon>Autobranchia</taxon>
        <taxon>Pteriomorphia</taxon>
        <taxon>Pectinida</taxon>
        <taxon>Pectinoidea</taxon>
        <taxon>Pectinidae</taxon>
        <taxon>Mizuhopecten</taxon>
    </lineage>
</organism>
<name>A0A210PEG1_MIZYE</name>
<feature type="compositionally biased region" description="Polar residues" evidence="4">
    <location>
        <begin position="1"/>
        <end position="21"/>
    </location>
</feature>
<dbReference type="Pfam" id="PF02854">
    <property type="entry name" value="MIF4G"/>
    <property type="match status" value="1"/>
</dbReference>
<feature type="region of interest" description="Disordered" evidence="4">
    <location>
        <begin position="364"/>
        <end position="386"/>
    </location>
</feature>
<dbReference type="InterPro" id="IPR003890">
    <property type="entry name" value="MIF4G-like_typ-3"/>
</dbReference>
<dbReference type="GO" id="GO:0008494">
    <property type="term" value="F:translation activator activity"/>
    <property type="evidence" value="ECO:0007669"/>
    <property type="project" value="TreeGrafter"/>
</dbReference>
<feature type="region of interest" description="Disordered" evidence="4">
    <location>
        <begin position="1"/>
        <end position="55"/>
    </location>
</feature>